<evidence type="ECO:0000256" key="8">
    <source>
        <dbReference type="ARBA" id="ARBA00022955"/>
    </source>
</evidence>
<evidence type="ECO:0000256" key="13">
    <source>
        <dbReference type="ARBA" id="ARBA00023160"/>
    </source>
</evidence>
<dbReference type="PANTHER" id="PTHR43086:SF2">
    <property type="entry name" value="HYDROXYSTEROID DEHYDROGENASE-LIKE PROTEIN 1"/>
    <property type="match status" value="1"/>
</dbReference>
<keyword evidence="12 16" id="KW-0472">Membrane</keyword>
<keyword evidence="11" id="KW-0443">Lipid metabolism</keyword>
<feature type="transmembrane region" description="Helical" evidence="16">
    <location>
        <begin position="347"/>
        <end position="365"/>
    </location>
</feature>
<dbReference type="InterPro" id="IPR020904">
    <property type="entry name" value="Sc_DH/Rdtase_CS"/>
</dbReference>
<feature type="region of interest" description="Disordered" evidence="15">
    <location>
        <begin position="490"/>
        <end position="513"/>
    </location>
</feature>
<evidence type="ECO:0000256" key="5">
    <source>
        <dbReference type="ARBA" id="ARBA00022692"/>
    </source>
</evidence>
<evidence type="ECO:0000256" key="7">
    <source>
        <dbReference type="ARBA" id="ARBA00022857"/>
    </source>
</evidence>
<keyword evidence="10" id="KW-0560">Oxidoreductase</keyword>
<dbReference type="Pfam" id="PF00106">
    <property type="entry name" value="adh_short"/>
    <property type="match status" value="1"/>
</dbReference>
<comment type="pathway">
    <text evidence="2">Lipid metabolism; fatty acid biosynthesis.</text>
</comment>
<dbReference type="CDD" id="cd05356">
    <property type="entry name" value="17beta-HSD1_like_SDR_c"/>
    <property type="match status" value="1"/>
</dbReference>
<proteinExistence type="inferred from homology"/>
<dbReference type="GO" id="GO:0016491">
    <property type="term" value="F:oxidoreductase activity"/>
    <property type="evidence" value="ECO:0007669"/>
    <property type="project" value="UniProtKB-KW"/>
</dbReference>
<keyword evidence="8" id="KW-0752">Steroid biosynthesis</keyword>
<dbReference type="Gene3D" id="3.40.50.720">
    <property type="entry name" value="NAD(P)-binding Rossmann-like Domain"/>
    <property type="match status" value="1"/>
</dbReference>
<dbReference type="PRINTS" id="PR00081">
    <property type="entry name" value="GDHRDH"/>
</dbReference>
<evidence type="ECO:0000256" key="6">
    <source>
        <dbReference type="ARBA" id="ARBA00022832"/>
    </source>
</evidence>
<evidence type="ECO:0000313" key="17">
    <source>
        <dbReference type="Proteomes" id="UP000887572"/>
    </source>
</evidence>
<keyword evidence="6" id="KW-0276">Fatty acid metabolism</keyword>
<keyword evidence="13" id="KW-0275">Fatty acid biosynthesis</keyword>
<keyword evidence="9 16" id="KW-1133">Transmembrane helix</keyword>
<evidence type="ECO:0000256" key="10">
    <source>
        <dbReference type="ARBA" id="ARBA00023002"/>
    </source>
</evidence>
<dbReference type="WBParaSite" id="Gr19_v10_g16829.t1">
    <property type="protein sequence ID" value="Gr19_v10_g16829.t1"/>
    <property type="gene ID" value="Gr19_v10_g16829"/>
</dbReference>
<keyword evidence="7" id="KW-0521">NADP</keyword>
<dbReference type="GO" id="GO:0016020">
    <property type="term" value="C:membrane"/>
    <property type="evidence" value="ECO:0007669"/>
    <property type="project" value="UniProtKB-SubCell"/>
</dbReference>
<keyword evidence="5 16" id="KW-0812">Transmembrane</keyword>
<evidence type="ECO:0000256" key="2">
    <source>
        <dbReference type="ARBA" id="ARBA00005194"/>
    </source>
</evidence>
<evidence type="ECO:0000256" key="1">
    <source>
        <dbReference type="ARBA" id="ARBA00004141"/>
    </source>
</evidence>
<keyword evidence="17" id="KW-1185">Reference proteome</keyword>
<dbReference type="InterPro" id="IPR002347">
    <property type="entry name" value="SDR_fam"/>
</dbReference>
<evidence type="ECO:0000256" key="3">
    <source>
        <dbReference type="ARBA" id="ARBA00006070"/>
    </source>
</evidence>
<name>A0A914HEP5_GLORO</name>
<dbReference type="GO" id="GO:0030497">
    <property type="term" value="P:fatty acid elongation"/>
    <property type="evidence" value="ECO:0007669"/>
    <property type="project" value="TreeGrafter"/>
</dbReference>
<feature type="transmembrane region" description="Helical" evidence="16">
    <location>
        <begin position="452"/>
        <end position="469"/>
    </location>
</feature>
<evidence type="ECO:0000256" key="9">
    <source>
        <dbReference type="ARBA" id="ARBA00022989"/>
    </source>
</evidence>
<keyword evidence="4" id="KW-0444">Lipid biosynthesis</keyword>
<reference evidence="18" key="1">
    <citation type="submission" date="2022-11" db="UniProtKB">
        <authorList>
            <consortium name="WormBaseParasite"/>
        </authorList>
    </citation>
    <scope>IDENTIFICATION</scope>
</reference>
<protein>
    <submittedName>
        <fullName evidence="18">Uncharacterized protein</fullName>
    </submittedName>
</protein>
<evidence type="ECO:0000256" key="11">
    <source>
        <dbReference type="ARBA" id="ARBA00023098"/>
    </source>
</evidence>
<dbReference type="PROSITE" id="PS00061">
    <property type="entry name" value="ADH_SHORT"/>
    <property type="match status" value="1"/>
</dbReference>
<evidence type="ECO:0000256" key="12">
    <source>
        <dbReference type="ARBA" id="ARBA00023136"/>
    </source>
</evidence>
<sequence>MTFLVTLVGLSAIIFFVQKVLRSVYNVVFPYLFAVPQNIKVLAGAEWAVVTGSTDGIGKAYAQELAKKSFNLVLISRSVVKLNAVAEEIRQKYPNVEVKCISFDFTNATLKDYETTIFSQLASIEVGVLVNNVGMSYEYPERMERIEGGLQRVTDITVINTLPATVLSAFVLKQMSGRKRGVIVNVASSAAYFDWFYLAVYSATKKYVCWLSSILRMEYADAGIVIQTVCPMMVATKMAKIRKSSFFIPSAEEFTAQAFRSIGLIEETTGCLAHQIQAEIMFGYVPSMLLNKFVRGNALQTRVYPCPAKLLAMNDDIRDQPGTCAKIFSLIGIKYQYYLDRLTPYTAVRWTIAITIIVCFVWRVVALQGFYIVTYALFIYYLNLLLAFLSPKIDPALDFDEEDDGPVLPRSTNEEFRPFMRRLPEFKFWLSTMKSTIVGFVCTFFEMFDIPVFWPILVMYFIILTTLTMKRQIMHMIRYRYIPFTFGKPRPQGKEDTGKDSNVIDHPSHQQNI</sequence>
<feature type="transmembrane region" description="Helical" evidence="16">
    <location>
        <begin position="371"/>
        <end position="389"/>
    </location>
</feature>
<comment type="similarity">
    <text evidence="14">Belongs to the short-chain dehydrogenases/reductases (SDR) family. 17-beta-HSD 3 subfamily.</text>
</comment>
<evidence type="ECO:0000313" key="18">
    <source>
        <dbReference type="WBParaSite" id="Gr19_v10_g16829.t1"/>
    </source>
</evidence>
<accession>A0A914HEP5</accession>
<dbReference type="AlphaFoldDB" id="A0A914HEP5"/>
<dbReference type="GO" id="GO:0006694">
    <property type="term" value="P:steroid biosynthetic process"/>
    <property type="evidence" value="ECO:0007669"/>
    <property type="project" value="UniProtKB-KW"/>
</dbReference>
<dbReference type="InterPro" id="IPR004932">
    <property type="entry name" value="Rer1"/>
</dbReference>
<dbReference type="InterPro" id="IPR036291">
    <property type="entry name" value="NAD(P)-bd_dom_sf"/>
</dbReference>
<feature type="compositionally biased region" description="Basic and acidic residues" evidence="15">
    <location>
        <begin position="492"/>
        <end position="513"/>
    </location>
</feature>
<comment type="similarity">
    <text evidence="3">Belongs to the RER1 family.</text>
</comment>
<dbReference type="Pfam" id="PF03248">
    <property type="entry name" value="Rer1"/>
    <property type="match status" value="1"/>
</dbReference>
<dbReference type="GO" id="GO:0005783">
    <property type="term" value="C:endoplasmic reticulum"/>
    <property type="evidence" value="ECO:0007669"/>
    <property type="project" value="TreeGrafter"/>
</dbReference>
<evidence type="ECO:0000256" key="16">
    <source>
        <dbReference type="SAM" id="Phobius"/>
    </source>
</evidence>
<dbReference type="FunFam" id="3.40.50.720:FF:000137">
    <property type="entry name" value="Hydroxysteroid (17-beta) dehydrogenase 3"/>
    <property type="match status" value="1"/>
</dbReference>
<organism evidence="17 18">
    <name type="scientific">Globodera rostochiensis</name>
    <name type="common">Golden nematode worm</name>
    <name type="synonym">Heterodera rostochiensis</name>
    <dbReference type="NCBI Taxonomy" id="31243"/>
    <lineage>
        <taxon>Eukaryota</taxon>
        <taxon>Metazoa</taxon>
        <taxon>Ecdysozoa</taxon>
        <taxon>Nematoda</taxon>
        <taxon>Chromadorea</taxon>
        <taxon>Rhabditida</taxon>
        <taxon>Tylenchina</taxon>
        <taxon>Tylenchomorpha</taxon>
        <taxon>Tylenchoidea</taxon>
        <taxon>Heteroderidae</taxon>
        <taxon>Heteroderinae</taxon>
        <taxon>Globodera</taxon>
    </lineage>
</organism>
<evidence type="ECO:0000256" key="15">
    <source>
        <dbReference type="SAM" id="MobiDB-lite"/>
    </source>
</evidence>
<comment type="subcellular location">
    <subcellularLocation>
        <location evidence="1">Membrane</location>
        <topology evidence="1">Multi-pass membrane protein</topology>
    </subcellularLocation>
</comment>
<dbReference type="Proteomes" id="UP000887572">
    <property type="component" value="Unplaced"/>
</dbReference>
<dbReference type="SUPFAM" id="SSF51735">
    <property type="entry name" value="NAD(P)-binding Rossmann-fold domains"/>
    <property type="match status" value="1"/>
</dbReference>
<dbReference type="PANTHER" id="PTHR43086">
    <property type="entry name" value="VERY-LONG-CHAIN 3-OXOOACYL-COA REDUCTASE"/>
    <property type="match status" value="1"/>
</dbReference>
<evidence type="ECO:0000256" key="4">
    <source>
        <dbReference type="ARBA" id="ARBA00022516"/>
    </source>
</evidence>
<evidence type="ECO:0000256" key="14">
    <source>
        <dbReference type="ARBA" id="ARBA00038261"/>
    </source>
</evidence>